<dbReference type="AlphaFoldDB" id="A0A7Z0I2J0"/>
<protein>
    <submittedName>
        <fullName evidence="1">Uncharacterized protein</fullName>
    </submittedName>
</protein>
<proteinExistence type="predicted"/>
<comment type="caution">
    <text evidence="1">The sequence shown here is derived from an EMBL/GenBank/DDBJ whole genome shotgun (WGS) entry which is preliminary data.</text>
</comment>
<organism evidence="1 2">
    <name type="scientific">Rhabdonatronobacter sediminivivens</name>
    <dbReference type="NCBI Taxonomy" id="2743469"/>
    <lineage>
        <taxon>Bacteria</taxon>
        <taxon>Pseudomonadati</taxon>
        <taxon>Pseudomonadota</taxon>
        <taxon>Alphaproteobacteria</taxon>
        <taxon>Rhodobacterales</taxon>
        <taxon>Paracoccaceae</taxon>
        <taxon>Rhabdonatronobacter</taxon>
    </lineage>
</organism>
<accession>A0A7Z0I2J0</accession>
<dbReference type="RefSeq" id="WP_179907538.1">
    <property type="nucleotide sequence ID" value="NZ_JACBXS010000069.1"/>
</dbReference>
<dbReference type="Proteomes" id="UP000529417">
    <property type="component" value="Unassembled WGS sequence"/>
</dbReference>
<sequence length="63" mass="6883">MSDLRQIGCEGKGPCRQPRTALDLLARIQRHKARIGERAVGGLSTTIPDQLDLFDTLSLPKPA</sequence>
<dbReference type="EMBL" id="JACBXS010000069">
    <property type="protein sequence ID" value="NYS26748.1"/>
    <property type="molecule type" value="Genomic_DNA"/>
</dbReference>
<reference evidence="1 2" key="1">
    <citation type="journal article" date="2000" name="Arch. Microbiol.">
        <title>Rhodobaca bogoriensis gen. nov. and sp. nov., an alkaliphilic purple nonsulfur bacterium from African Rift Valley soda lakes.</title>
        <authorList>
            <person name="Milford A.D."/>
            <person name="Achenbach L.A."/>
            <person name="Jung D.O."/>
            <person name="Madigan M.T."/>
        </authorList>
    </citation>
    <scope>NUCLEOTIDE SEQUENCE [LARGE SCALE GENOMIC DNA]</scope>
    <source>
        <strain evidence="1 2">2376</strain>
    </source>
</reference>
<name>A0A7Z0I2J0_9RHOB</name>
<evidence type="ECO:0000313" key="1">
    <source>
        <dbReference type="EMBL" id="NYS26748.1"/>
    </source>
</evidence>
<gene>
    <name evidence="1" type="ORF">HUK65_17370</name>
</gene>
<keyword evidence="2" id="KW-1185">Reference proteome</keyword>
<evidence type="ECO:0000313" key="2">
    <source>
        <dbReference type="Proteomes" id="UP000529417"/>
    </source>
</evidence>